<proteinExistence type="inferred from homology"/>
<keyword evidence="2" id="KW-0732">Signal</keyword>
<evidence type="ECO:0000259" key="5">
    <source>
        <dbReference type="SMART" id="SM00858"/>
    </source>
</evidence>
<evidence type="ECO:0000256" key="2">
    <source>
        <dbReference type="ARBA" id="ARBA00022729"/>
    </source>
</evidence>
<organism evidence="6 7">
    <name type="scientific">Rhodovulum sulfidophilum</name>
    <name type="common">Rhodobacter sulfidophilus</name>
    <dbReference type="NCBI Taxonomy" id="35806"/>
    <lineage>
        <taxon>Bacteria</taxon>
        <taxon>Pseudomonadati</taxon>
        <taxon>Pseudomonadota</taxon>
        <taxon>Alphaproteobacteria</taxon>
        <taxon>Rhodobacterales</taxon>
        <taxon>Paracoccaceae</taxon>
        <taxon>Rhodovulum</taxon>
    </lineage>
</organism>
<evidence type="ECO:0000256" key="3">
    <source>
        <dbReference type="ARBA" id="ARBA00022764"/>
    </source>
</evidence>
<dbReference type="AlphaFoldDB" id="A0A0D6B6R1"/>
<name>A0A0D6B6R1_RHOSU</name>
<dbReference type="Pfam" id="PF13144">
    <property type="entry name" value="ChapFlgA"/>
    <property type="match status" value="1"/>
</dbReference>
<reference evidence="6 7" key="1">
    <citation type="submission" date="2015-02" db="EMBL/GenBank/DDBJ databases">
        <title>Genome sequene of Rhodovulum sulfidophilum DSM 2351.</title>
        <authorList>
            <person name="Nagao N."/>
        </authorList>
    </citation>
    <scope>NUCLEOTIDE SEQUENCE [LARGE SCALE GENOMIC DNA]</scope>
    <source>
        <strain evidence="6 7">DSM 2351</strain>
    </source>
</reference>
<dbReference type="PANTHER" id="PTHR36307">
    <property type="entry name" value="FLAGELLA BASAL BODY P-RING FORMATION PROTEIN FLGA"/>
    <property type="match status" value="1"/>
</dbReference>
<dbReference type="InterPro" id="IPR017585">
    <property type="entry name" value="SAF_FlgA"/>
</dbReference>
<dbReference type="GO" id="GO:0044780">
    <property type="term" value="P:bacterial-type flagellum assembly"/>
    <property type="evidence" value="ECO:0007669"/>
    <property type="project" value="InterPro"/>
</dbReference>
<dbReference type="EMBL" id="AP014800">
    <property type="protein sequence ID" value="BAQ70716.1"/>
    <property type="molecule type" value="Genomic_DNA"/>
</dbReference>
<dbReference type="SMART" id="SM00858">
    <property type="entry name" value="SAF"/>
    <property type="match status" value="1"/>
</dbReference>
<dbReference type="Gene3D" id="2.30.30.760">
    <property type="match status" value="1"/>
</dbReference>
<dbReference type="GO" id="GO:0042597">
    <property type="term" value="C:periplasmic space"/>
    <property type="evidence" value="ECO:0007669"/>
    <property type="project" value="UniProtKB-SubCell"/>
</dbReference>
<comment type="similarity">
    <text evidence="4">Belongs to the FlgA family.</text>
</comment>
<keyword evidence="6" id="KW-0966">Cell projection</keyword>
<comment type="subcellular location">
    <subcellularLocation>
        <location evidence="1 4">Periplasm</location>
    </subcellularLocation>
</comment>
<evidence type="ECO:0000313" key="7">
    <source>
        <dbReference type="Proteomes" id="UP000064912"/>
    </source>
</evidence>
<dbReference type="InterPro" id="IPR039246">
    <property type="entry name" value="Flagellar_FlgA"/>
</dbReference>
<dbReference type="Proteomes" id="UP000064912">
    <property type="component" value="Chromosome"/>
</dbReference>
<dbReference type="CDD" id="cd11614">
    <property type="entry name" value="SAF_CpaB_FlgA_like"/>
    <property type="match status" value="1"/>
</dbReference>
<keyword evidence="4" id="KW-1005">Bacterial flagellum biogenesis</keyword>
<dbReference type="PATRIC" id="fig|35806.4.peg.3681"/>
<keyword evidence="6" id="KW-0969">Cilium</keyword>
<gene>
    <name evidence="6" type="primary">flgA</name>
    <name evidence="6" type="ORF">NHU_03584</name>
</gene>
<keyword evidence="6" id="KW-0282">Flagellum</keyword>
<sequence>MRLLVLLAVLGGALPVVVDADILVATRSVRGQTILGPGDVAVVAGEAVGTLVAPEEAIGQEARVNLYAGRPIRIGDVGPPAIIERNQIVTLRYQSRGLSIAADARALNRAGVGDALRVMNLASRNTVTGFVAPDGSVVVGASLKP</sequence>
<feature type="domain" description="SAF" evidence="5">
    <location>
        <begin position="20"/>
        <end position="78"/>
    </location>
</feature>
<protein>
    <recommendedName>
        <fullName evidence="4">Flagella basal body P-ring formation protein FlgA</fullName>
    </recommendedName>
</protein>
<evidence type="ECO:0000256" key="4">
    <source>
        <dbReference type="RuleBase" id="RU362063"/>
    </source>
</evidence>
<evidence type="ECO:0000313" key="6">
    <source>
        <dbReference type="EMBL" id="BAQ70716.1"/>
    </source>
</evidence>
<evidence type="ECO:0000256" key="1">
    <source>
        <dbReference type="ARBA" id="ARBA00004418"/>
    </source>
</evidence>
<dbReference type="eggNOG" id="COG1261">
    <property type="taxonomic scope" value="Bacteria"/>
</dbReference>
<comment type="function">
    <text evidence="4">Involved in the assembly process of the P-ring formation. It may associate with FlgF on the rod constituting a structure essential for the P-ring assembly or may act as a modulator protein for the P-ring assembly.</text>
</comment>
<dbReference type="PANTHER" id="PTHR36307:SF1">
    <property type="entry name" value="FLAGELLA BASAL BODY P-RING FORMATION PROTEIN FLGA"/>
    <property type="match status" value="1"/>
</dbReference>
<keyword evidence="3 4" id="KW-0574">Periplasm</keyword>
<dbReference type="NCBIfam" id="TIGR03170">
    <property type="entry name" value="flgA_cterm"/>
    <property type="match status" value="1"/>
</dbReference>
<dbReference type="InterPro" id="IPR013974">
    <property type="entry name" value="SAF"/>
</dbReference>
<accession>A0A0D6B6R1</accession>
<dbReference type="KEGG" id="rsu:NHU_03584"/>